<dbReference type="KEGG" id="sata:C5746_06800"/>
<sequence length="665" mass="72840">MRPVLPPRGHEVIDARAAEERFGLSADIGKPGHDHASTIRLYGAGLHIRGDLVARHGARRCADNIVVDGDLVIDGALDWWEDPDGPQRFLLVTGDLKARSVHLGECVDLVVRGDVEVSGGVFAWSVGEGPLDGDTTLTARNVRARCVSLHGHVDMVVHGDLVAACGILGRGVDDRGSLSVAGRTRVGELVTADWFTVTPTGPREVGRSAAVDLRGLPEGLPELRELIRPELLGDVGDTDDPLGRELGDRIEATLAAGMPVLRDTPGPLLAASADEVARLRARPAEVTELDLATHRALWQDPERVLDFTALRRLRLAGNRWSGADRLLARLGKFPHLKELDISNMALAQLPAEICLLRGLQVLNIADNPLRALPDQLGDLSELRVLRTWKLSCPLPDALSRLPALEELDLSWLHPAPADRVEADPKLVPFPRLATRIPGLRRLNLSVAVLDSVPDDLLLATALEELNLDSALGRVERLPDLSRLPRLRVLRMNGNSGNADHYPGHRLLDRVWAITTLEELEISRWGEQTRYNERTGRGEGVRPPLTLPDDAFARLSRLRVLDLGFNGLTTLPESFYALTELEDVTIDFGLLDPPVRQRLAALARSEPDNPARDWIRAVQVKLLLKADRTDDAYQAANRTLARRPDFRGLADVAASAGYRTWRGDAA</sequence>
<dbReference type="Gene3D" id="3.80.10.10">
    <property type="entry name" value="Ribonuclease Inhibitor"/>
    <property type="match status" value="2"/>
</dbReference>
<evidence type="ECO:0000256" key="1">
    <source>
        <dbReference type="ARBA" id="ARBA00022614"/>
    </source>
</evidence>
<dbReference type="Pfam" id="PF00560">
    <property type="entry name" value="LRR_1"/>
    <property type="match status" value="1"/>
</dbReference>
<dbReference type="InterPro" id="IPR032675">
    <property type="entry name" value="LRR_dom_sf"/>
</dbReference>
<dbReference type="PANTHER" id="PTHR48051:SF1">
    <property type="entry name" value="RAS SUPPRESSOR PROTEIN 1"/>
    <property type="match status" value="1"/>
</dbReference>
<keyword evidence="2" id="KW-0677">Repeat</keyword>
<reference evidence="4 5" key="1">
    <citation type="journal article" date="2018" name="Front. Microbiol.">
        <title>Genome Sequencing of Streptomyces atratus SCSIOZH16 and Activation Production of Nocardamine via Metabolic Engineering.</title>
        <authorList>
            <person name="Li Y."/>
            <person name="Zhang C."/>
            <person name="Liu C."/>
            <person name="Ju J."/>
            <person name="Ma J."/>
        </authorList>
    </citation>
    <scope>NUCLEOTIDE SEQUENCE [LARGE SCALE GENOMIC DNA]</scope>
    <source>
        <strain evidence="4 5">SCSIO_ZH16</strain>
    </source>
</reference>
<gene>
    <name evidence="4" type="ORF">C5746_06800</name>
</gene>
<name>A0A2Z5J8K2_STRAR</name>
<evidence type="ECO:0000313" key="5">
    <source>
        <dbReference type="Proteomes" id="UP000252698"/>
    </source>
</evidence>
<dbReference type="Proteomes" id="UP000252698">
    <property type="component" value="Chromosome"/>
</dbReference>
<proteinExistence type="predicted"/>
<dbReference type="GO" id="GO:0005737">
    <property type="term" value="C:cytoplasm"/>
    <property type="evidence" value="ECO:0007669"/>
    <property type="project" value="TreeGrafter"/>
</dbReference>
<evidence type="ECO:0000256" key="2">
    <source>
        <dbReference type="ARBA" id="ARBA00022737"/>
    </source>
</evidence>
<dbReference type="SMART" id="SM00369">
    <property type="entry name" value="LRR_TYP"/>
    <property type="match status" value="4"/>
</dbReference>
<protein>
    <recommendedName>
        <fullName evidence="3">Disease resistance R13L4/SHOC-2-like LRR domain-containing protein</fullName>
    </recommendedName>
</protein>
<dbReference type="AlphaFoldDB" id="A0A2Z5J8K2"/>
<dbReference type="InterPro" id="IPR001611">
    <property type="entry name" value="Leu-rich_rpt"/>
</dbReference>
<dbReference type="EMBL" id="CP027306">
    <property type="protein sequence ID" value="AXE76661.1"/>
    <property type="molecule type" value="Genomic_DNA"/>
</dbReference>
<feature type="domain" description="Disease resistance R13L4/SHOC-2-like LRR" evidence="3">
    <location>
        <begin position="305"/>
        <end position="412"/>
    </location>
</feature>
<dbReference type="SUPFAM" id="SSF52058">
    <property type="entry name" value="L domain-like"/>
    <property type="match status" value="1"/>
</dbReference>
<dbReference type="PANTHER" id="PTHR48051">
    <property type="match status" value="1"/>
</dbReference>
<keyword evidence="1" id="KW-0433">Leucine-rich repeat</keyword>
<evidence type="ECO:0000259" key="3">
    <source>
        <dbReference type="Pfam" id="PF23598"/>
    </source>
</evidence>
<dbReference type="InterPro" id="IPR003591">
    <property type="entry name" value="Leu-rich_rpt_typical-subtyp"/>
</dbReference>
<evidence type="ECO:0000313" key="4">
    <source>
        <dbReference type="EMBL" id="AXE76661.1"/>
    </source>
</evidence>
<dbReference type="InterPro" id="IPR055414">
    <property type="entry name" value="LRR_R13L4/SHOC2-like"/>
</dbReference>
<dbReference type="InterPro" id="IPR050216">
    <property type="entry name" value="LRR_domain-containing"/>
</dbReference>
<dbReference type="Pfam" id="PF23598">
    <property type="entry name" value="LRR_14"/>
    <property type="match status" value="1"/>
</dbReference>
<organism evidence="4 5">
    <name type="scientific">Streptomyces atratus</name>
    <dbReference type="NCBI Taxonomy" id="1893"/>
    <lineage>
        <taxon>Bacteria</taxon>
        <taxon>Bacillati</taxon>
        <taxon>Actinomycetota</taxon>
        <taxon>Actinomycetes</taxon>
        <taxon>Kitasatosporales</taxon>
        <taxon>Streptomycetaceae</taxon>
        <taxon>Streptomyces</taxon>
    </lineage>
</organism>
<accession>A0A2Z5J8K2</accession>